<dbReference type="PROSITE" id="PS51087">
    <property type="entry name" value="APAG"/>
    <property type="match status" value="1"/>
</dbReference>
<dbReference type="PANTHER" id="PTHR14289">
    <property type="entry name" value="F-BOX ONLY PROTEIN 3"/>
    <property type="match status" value="1"/>
</dbReference>
<dbReference type="Pfam" id="PF04379">
    <property type="entry name" value="DUF525"/>
    <property type="match status" value="1"/>
</dbReference>
<dbReference type="PANTHER" id="PTHR14289:SF16">
    <property type="entry name" value="POLYMERASE DELTA-INTERACTING PROTEIN 2"/>
    <property type="match status" value="1"/>
</dbReference>
<dbReference type="InterPro" id="IPR036767">
    <property type="entry name" value="ApaG_sf"/>
</dbReference>
<proteinExistence type="inferred from homology"/>
<evidence type="ECO:0000256" key="1">
    <source>
        <dbReference type="ARBA" id="ARBA00017693"/>
    </source>
</evidence>
<name>A0A383B1U9_9ZZZZ</name>
<accession>A0A383B1U9</accession>
<dbReference type="EMBL" id="UINC01196655">
    <property type="protein sequence ID" value="SVE13759.1"/>
    <property type="molecule type" value="Genomic_DNA"/>
</dbReference>
<feature type="domain" description="ApaG" evidence="2">
    <location>
        <begin position="3"/>
        <end position="127"/>
    </location>
</feature>
<dbReference type="GO" id="GO:0070987">
    <property type="term" value="P:error-free translesion synthesis"/>
    <property type="evidence" value="ECO:0007669"/>
    <property type="project" value="TreeGrafter"/>
</dbReference>
<evidence type="ECO:0000313" key="3">
    <source>
        <dbReference type="EMBL" id="SVE13759.1"/>
    </source>
</evidence>
<protein>
    <recommendedName>
        <fullName evidence="1">Protein ApaG</fullName>
    </recommendedName>
</protein>
<gene>
    <name evidence="3" type="ORF">METZ01_LOCUS466613</name>
</gene>
<dbReference type="InterPro" id="IPR023065">
    <property type="entry name" value="Uncharacterised_ApaG"/>
</dbReference>
<dbReference type="HAMAP" id="MF_00791">
    <property type="entry name" value="ApaG"/>
    <property type="match status" value="1"/>
</dbReference>
<reference evidence="3" key="1">
    <citation type="submission" date="2018-05" db="EMBL/GenBank/DDBJ databases">
        <authorList>
            <person name="Lanie J.A."/>
            <person name="Ng W.-L."/>
            <person name="Kazmierczak K.M."/>
            <person name="Andrzejewski T.M."/>
            <person name="Davidsen T.M."/>
            <person name="Wayne K.J."/>
            <person name="Tettelin H."/>
            <person name="Glass J.I."/>
            <person name="Rusch D."/>
            <person name="Podicherti R."/>
            <person name="Tsui H.-C.T."/>
            <person name="Winkler M.E."/>
        </authorList>
    </citation>
    <scope>NUCLEOTIDE SEQUENCE</scope>
</reference>
<dbReference type="SUPFAM" id="SSF110069">
    <property type="entry name" value="ApaG-like"/>
    <property type="match status" value="1"/>
</dbReference>
<evidence type="ECO:0000259" key="2">
    <source>
        <dbReference type="PROSITE" id="PS51087"/>
    </source>
</evidence>
<sequence length="128" mass="14556">MYSKTTKKINITVNPYYLEDQSEPDDQHYVWAYQVIINNLGKESVQLINRYWKIIDSNGSKQEVKGEGVVGEQPILNPGEKFEYTSGTPLSTPSGFMEGYYEMETKSGTIFEASIPQFALDIPFISNK</sequence>
<organism evidence="3">
    <name type="scientific">marine metagenome</name>
    <dbReference type="NCBI Taxonomy" id="408172"/>
    <lineage>
        <taxon>unclassified sequences</taxon>
        <taxon>metagenomes</taxon>
        <taxon>ecological metagenomes</taxon>
    </lineage>
</organism>
<dbReference type="NCBIfam" id="NF003967">
    <property type="entry name" value="PRK05461.1"/>
    <property type="match status" value="1"/>
</dbReference>
<feature type="non-terminal residue" evidence="3">
    <location>
        <position position="128"/>
    </location>
</feature>
<dbReference type="InterPro" id="IPR007474">
    <property type="entry name" value="ApaG_domain"/>
</dbReference>
<dbReference type="Gene3D" id="2.60.40.1470">
    <property type="entry name" value="ApaG domain"/>
    <property type="match status" value="1"/>
</dbReference>
<dbReference type="AlphaFoldDB" id="A0A383B1U9"/>